<dbReference type="EMBL" id="JAWDGP010004577">
    <property type="protein sequence ID" value="KAK3763269.1"/>
    <property type="molecule type" value="Genomic_DNA"/>
</dbReference>
<evidence type="ECO:0000259" key="2">
    <source>
        <dbReference type="PROSITE" id="PS51406"/>
    </source>
</evidence>
<dbReference type="InterPro" id="IPR036056">
    <property type="entry name" value="Fibrinogen-like_C"/>
</dbReference>
<dbReference type="InterPro" id="IPR002181">
    <property type="entry name" value="Fibrinogen_a/b/g_C_dom"/>
</dbReference>
<dbReference type="Gene3D" id="3.90.215.10">
    <property type="entry name" value="Gamma Fibrinogen, chain A, domain 1"/>
    <property type="match status" value="1"/>
</dbReference>
<keyword evidence="1" id="KW-0175">Coiled coil</keyword>
<evidence type="ECO:0000256" key="1">
    <source>
        <dbReference type="SAM" id="Coils"/>
    </source>
</evidence>
<dbReference type="PANTHER" id="PTHR19143">
    <property type="entry name" value="FIBRINOGEN/TENASCIN/ANGIOPOEITIN"/>
    <property type="match status" value="1"/>
</dbReference>
<gene>
    <name evidence="3" type="ORF">RRG08_060531</name>
</gene>
<reference evidence="3" key="1">
    <citation type="journal article" date="2023" name="G3 (Bethesda)">
        <title>A reference genome for the long-term kleptoplast-retaining sea slug Elysia crispata morphotype clarki.</title>
        <authorList>
            <person name="Eastman K.E."/>
            <person name="Pendleton A.L."/>
            <person name="Shaikh M.A."/>
            <person name="Suttiyut T."/>
            <person name="Ogas R."/>
            <person name="Tomko P."/>
            <person name="Gavelis G."/>
            <person name="Widhalm J.R."/>
            <person name="Wisecaver J.H."/>
        </authorList>
    </citation>
    <scope>NUCLEOTIDE SEQUENCE</scope>
    <source>
        <strain evidence="3">ECLA1</strain>
    </source>
</reference>
<dbReference type="Proteomes" id="UP001283361">
    <property type="component" value="Unassembled WGS sequence"/>
</dbReference>
<proteinExistence type="predicted"/>
<sequence>MNRKAFPVSGARSMCGVLTCEEIITTSVSSTSDKHQVGTSVAFGSIVSLSILKRVASSPDGNSRGKKEVLLGSVTSQAPSLSQVANGRKMDGLLEAGRATMRVELVKQDDCQAEFVCQVRGLDTQGTQVLSSASLMQNPLPTTNKILDMSMMPAMSLQLLTSLQQLISQSVRGLEEKIEQVQKELIDRSSSFETRLDNKLNFFENRIEDKIDNNNNLNKLIQLDSKVSTELDQFHTEAKADIMDSLHTLEKKVLDEQQKYLKNISESLERTLNNTADLLSSLESGFDLHKTFGEMNLVIVRNQTEAIREMLTSGEVSAQCLRNDTTKSLEQSLPVVCERDMNNDVNKVYPKYIMTPQFTLKREILCDTQTDGGGWTVIQPVVCERDMNNDVNKVYPKYIMTPQFTLKREILCDTQTDGGGWTVIQRRTKGDVFFNRDWASYREGFGKLDGDFWLGNEAIHILTYVQPHELRVEIQSGGKAYFARYASFKLESESDKYRIRLGTVSGSLNNSATGLSFSNNMAFSTFDADNDKWSSNCAINRRSGWWYYACDMSRLNAPWEMNQIKHAWNNGSGGMHATRTEMKIRTLK</sequence>
<protein>
    <recommendedName>
        <fullName evidence="2">Fibrinogen C-terminal domain-containing protein</fullName>
    </recommendedName>
</protein>
<dbReference type="SUPFAM" id="SSF56496">
    <property type="entry name" value="Fibrinogen C-terminal domain-like"/>
    <property type="match status" value="2"/>
</dbReference>
<comment type="caution">
    <text evidence="3">The sequence shown here is derived from an EMBL/GenBank/DDBJ whole genome shotgun (WGS) entry which is preliminary data.</text>
</comment>
<dbReference type="Pfam" id="PF00147">
    <property type="entry name" value="Fibrinogen_C"/>
    <property type="match status" value="1"/>
</dbReference>
<evidence type="ECO:0000313" key="3">
    <source>
        <dbReference type="EMBL" id="KAK3763269.1"/>
    </source>
</evidence>
<dbReference type="AlphaFoldDB" id="A0AAE0Z5P2"/>
<dbReference type="CDD" id="cd00087">
    <property type="entry name" value="FReD"/>
    <property type="match status" value="1"/>
</dbReference>
<dbReference type="SMART" id="SM00186">
    <property type="entry name" value="FBG"/>
    <property type="match status" value="1"/>
</dbReference>
<name>A0AAE0Z5P2_9GAST</name>
<keyword evidence="4" id="KW-1185">Reference proteome</keyword>
<dbReference type="InterPro" id="IPR014716">
    <property type="entry name" value="Fibrinogen_a/b/g_C_1"/>
</dbReference>
<organism evidence="3 4">
    <name type="scientific">Elysia crispata</name>
    <name type="common">lettuce slug</name>
    <dbReference type="NCBI Taxonomy" id="231223"/>
    <lineage>
        <taxon>Eukaryota</taxon>
        <taxon>Metazoa</taxon>
        <taxon>Spiralia</taxon>
        <taxon>Lophotrochozoa</taxon>
        <taxon>Mollusca</taxon>
        <taxon>Gastropoda</taxon>
        <taxon>Heterobranchia</taxon>
        <taxon>Euthyneura</taxon>
        <taxon>Panpulmonata</taxon>
        <taxon>Sacoglossa</taxon>
        <taxon>Placobranchoidea</taxon>
        <taxon>Plakobranchidae</taxon>
        <taxon>Elysia</taxon>
    </lineage>
</organism>
<feature type="coiled-coil region" evidence="1">
    <location>
        <begin position="164"/>
        <end position="220"/>
    </location>
</feature>
<dbReference type="InterPro" id="IPR050373">
    <property type="entry name" value="Fibrinogen_C-term_domain"/>
</dbReference>
<feature type="domain" description="Fibrinogen C-terminal" evidence="2">
    <location>
        <begin position="374"/>
        <end position="588"/>
    </location>
</feature>
<evidence type="ECO:0000313" key="4">
    <source>
        <dbReference type="Proteomes" id="UP001283361"/>
    </source>
</evidence>
<accession>A0AAE0Z5P2</accession>
<dbReference type="GO" id="GO:0005615">
    <property type="term" value="C:extracellular space"/>
    <property type="evidence" value="ECO:0007669"/>
    <property type="project" value="TreeGrafter"/>
</dbReference>
<dbReference type="PROSITE" id="PS51406">
    <property type="entry name" value="FIBRINOGEN_C_2"/>
    <property type="match status" value="1"/>
</dbReference>